<comment type="subcellular location">
    <subcellularLocation>
        <location evidence="1">Cell membrane</location>
        <topology evidence="1">Single-pass membrane protein</topology>
    </subcellularLocation>
</comment>
<gene>
    <name evidence="11" type="ORF">ACFOGJ_19590</name>
</gene>
<dbReference type="InterPro" id="IPR006665">
    <property type="entry name" value="OmpA-like"/>
</dbReference>
<feature type="transmembrane region" description="Helical" evidence="9">
    <location>
        <begin position="51"/>
        <end position="73"/>
    </location>
</feature>
<evidence type="ECO:0000256" key="7">
    <source>
        <dbReference type="PROSITE-ProRule" id="PRU00473"/>
    </source>
</evidence>
<dbReference type="SUPFAM" id="SSF103088">
    <property type="entry name" value="OmpA-like"/>
    <property type="match status" value="1"/>
</dbReference>
<dbReference type="InterPro" id="IPR050330">
    <property type="entry name" value="Bact_OuterMem_StrucFunc"/>
</dbReference>
<dbReference type="PROSITE" id="PS51123">
    <property type="entry name" value="OMPA_2"/>
    <property type="match status" value="1"/>
</dbReference>
<dbReference type="Pfam" id="PF13677">
    <property type="entry name" value="MotB_plug"/>
    <property type="match status" value="1"/>
</dbReference>
<dbReference type="RefSeq" id="WP_379903672.1">
    <property type="nucleotide sequence ID" value="NZ_JBHRTR010000031.1"/>
</dbReference>
<dbReference type="InterPro" id="IPR025713">
    <property type="entry name" value="MotB-like_N_dom"/>
</dbReference>
<dbReference type="EMBL" id="JBHRTR010000031">
    <property type="protein sequence ID" value="MFC3229460.1"/>
    <property type="molecule type" value="Genomic_DNA"/>
</dbReference>
<dbReference type="InterPro" id="IPR036737">
    <property type="entry name" value="OmpA-like_sf"/>
</dbReference>
<dbReference type="Proteomes" id="UP001595528">
    <property type="component" value="Unassembled WGS sequence"/>
</dbReference>
<evidence type="ECO:0000256" key="6">
    <source>
        <dbReference type="ARBA" id="ARBA00023136"/>
    </source>
</evidence>
<keyword evidence="5 9" id="KW-1133">Transmembrane helix</keyword>
<name>A0ABV7L4C5_9PROT</name>
<keyword evidence="11" id="KW-0966">Cell projection</keyword>
<reference evidence="12" key="1">
    <citation type="journal article" date="2019" name="Int. J. Syst. Evol. Microbiol.">
        <title>The Global Catalogue of Microorganisms (GCM) 10K type strain sequencing project: providing services to taxonomists for standard genome sequencing and annotation.</title>
        <authorList>
            <consortium name="The Broad Institute Genomics Platform"/>
            <consortium name="The Broad Institute Genome Sequencing Center for Infectious Disease"/>
            <person name="Wu L."/>
            <person name="Ma J."/>
        </authorList>
    </citation>
    <scope>NUCLEOTIDE SEQUENCE [LARGE SCALE GENOMIC DNA]</scope>
    <source>
        <strain evidence="12">KCTC 42964</strain>
    </source>
</reference>
<dbReference type="Pfam" id="PF00691">
    <property type="entry name" value="OmpA"/>
    <property type="match status" value="1"/>
</dbReference>
<organism evidence="11 12">
    <name type="scientific">Marinibaculum pumilum</name>
    <dbReference type="NCBI Taxonomy" id="1766165"/>
    <lineage>
        <taxon>Bacteria</taxon>
        <taxon>Pseudomonadati</taxon>
        <taxon>Pseudomonadota</taxon>
        <taxon>Alphaproteobacteria</taxon>
        <taxon>Rhodospirillales</taxon>
        <taxon>Rhodospirillaceae</taxon>
        <taxon>Marinibaculum</taxon>
    </lineage>
</organism>
<feature type="compositionally biased region" description="Basic and acidic residues" evidence="8">
    <location>
        <begin position="251"/>
        <end position="261"/>
    </location>
</feature>
<keyword evidence="12" id="KW-1185">Reference proteome</keyword>
<evidence type="ECO:0000256" key="8">
    <source>
        <dbReference type="SAM" id="MobiDB-lite"/>
    </source>
</evidence>
<proteinExistence type="inferred from homology"/>
<accession>A0ABV7L4C5</accession>
<dbReference type="CDD" id="cd07185">
    <property type="entry name" value="OmpA_C-like"/>
    <property type="match status" value="1"/>
</dbReference>
<comment type="similarity">
    <text evidence="2">Belongs to the MotB family.</text>
</comment>
<evidence type="ECO:0000313" key="11">
    <source>
        <dbReference type="EMBL" id="MFC3229460.1"/>
    </source>
</evidence>
<keyword evidence="4 9" id="KW-0812">Transmembrane</keyword>
<dbReference type="PANTHER" id="PTHR30329">
    <property type="entry name" value="STATOR ELEMENT OF FLAGELLAR MOTOR COMPLEX"/>
    <property type="match status" value="1"/>
</dbReference>
<evidence type="ECO:0000256" key="5">
    <source>
        <dbReference type="ARBA" id="ARBA00022989"/>
    </source>
</evidence>
<evidence type="ECO:0000256" key="3">
    <source>
        <dbReference type="ARBA" id="ARBA00022475"/>
    </source>
</evidence>
<keyword evidence="6 7" id="KW-0472">Membrane</keyword>
<protein>
    <submittedName>
        <fullName evidence="11">Flagellar motor protein MotB</fullName>
    </submittedName>
</protein>
<keyword evidence="11" id="KW-0282">Flagellum</keyword>
<evidence type="ECO:0000259" key="10">
    <source>
        <dbReference type="PROSITE" id="PS51123"/>
    </source>
</evidence>
<evidence type="ECO:0000256" key="4">
    <source>
        <dbReference type="ARBA" id="ARBA00022692"/>
    </source>
</evidence>
<evidence type="ECO:0000256" key="2">
    <source>
        <dbReference type="ARBA" id="ARBA00008914"/>
    </source>
</evidence>
<feature type="domain" description="OmpA-like" evidence="10">
    <location>
        <begin position="147"/>
        <end position="267"/>
    </location>
</feature>
<evidence type="ECO:0000256" key="1">
    <source>
        <dbReference type="ARBA" id="ARBA00004162"/>
    </source>
</evidence>
<dbReference type="Gene3D" id="3.30.1330.60">
    <property type="entry name" value="OmpA-like domain"/>
    <property type="match status" value="1"/>
</dbReference>
<feature type="region of interest" description="Disordered" evidence="8">
    <location>
        <begin position="235"/>
        <end position="284"/>
    </location>
</feature>
<evidence type="ECO:0000256" key="9">
    <source>
        <dbReference type="SAM" id="Phobius"/>
    </source>
</evidence>
<evidence type="ECO:0000313" key="12">
    <source>
        <dbReference type="Proteomes" id="UP001595528"/>
    </source>
</evidence>
<dbReference type="PANTHER" id="PTHR30329:SF21">
    <property type="entry name" value="LIPOPROTEIN YIAD-RELATED"/>
    <property type="match status" value="1"/>
</dbReference>
<comment type="caution">
    <text evidence="11">The sequence shown here is derived from an EMBL/GenBank/DDBJ whole genome shotgun (WGS) entry which is preliminary data.</text>
</comment>
<keyword evidence="3" id="KW-1003">Cell membrane</keyword>
<sequence>MELFQTPAQLRDADFQAQAEMERRRVEARDRRLRIPEPETLKRREKIPAPIWMVTMADLIALILTFFVLMFALSTTNPMTWQAIRESLADSLRRSNPAASLGEQNDLTEMPHITVSLGADLTYLGAVLESKAASVPLLQAGDIIRRHDRLVVSLPTDLLFQPASAELEPDAIPALNNMANLLNTVRNQVAVEGHAGAVGGDAGLFEANWQLSLSRAVAVAEALQRAGFTGAIVPMGRGDGDDEMPDASGPDGERLARRVDIVIRSGRSAAPPGGSLRSPGGTAR</sequence>
<keyword evidence="11" id="KW-0969">Cilium</keyword>